<evidence type="ECO:0000313" key="3">
    <source>
        <dbReference type="Proteomes" id="UP000645828"/>
    </source>
</evidence>
<evidence type="ECO:0000313" key="2">
    <source>
        <dbReference type="EMBL" id="CAD7694301.1"/>
    </source>
</evidence>
<keyword evidence="3" id="KW-1185">Reference proteome</keyword>
<protein>
    <submittedName>
        <fullName evidence="2">(raccoon dog) hypothetical protein</fullName>
    </submittedName>
</protein>
<evidence type="ECO:0000256" key="1">
    <source>
        <dbReference type="SAM" id="MobiDB-lite"/>
    </source>
</evidence>
<accession>A0A811ZZ58</accession>
<dbReference type="EMBL" id="CAJHUB010000789">
    <property type="protein sequence ID" value="CAD7694301.1"/>
    <property type="molecule type" value="Genomic_DNA"/>
</dbReference>
<organism evidence="2 3">
    <name type="scientific">Nyctereutes procyonoides</name>
    <name type="common">Raccoon dog</name>
    <name type="synonym">Canis procyonoides</name>
    <dbReference type="NCBI Taxonomy" id="34880"/>
    <lineage>
        <taxon>Eukaryota</taxon>
        <taxon>Metazoa</taxon>
        <taxon>Chordata</taxon>
        <taxon>Craniata</taxon>
        <taxon>Vertebrata</taxon>
        <taxon>Euteleostomi</taxon>
        <taxon>Mammalia</taxon>
        <taxon>Eutheria</taxon>
        <taxon>Laurasiatheria</taxon>
        <taxon>Carnivora</taxon>
        <taxon>Caniformia</taxon>
        <taxon>Canidae</taxon>
        <taxon>Nyctereutes</taxon>
    </lineage>
</organism>
<gene>
    <name evidence="2" type="ORF">NYPRO_LOCUS27093</name>
</gene>
<proteinExistence type="predicted"/>
<sequence>MSSECKPWGTVEACLSTGLFECPHNMAAGFPQNEGSKRQRQKQQYLLSWKLDAVTSMVDKICLKWPLRAGLIHRIKVTAVELKGEPQKAEVLQEKGTPSKKEALSQSGRSEDWYGSRFVLRACWRSWHSVVDVQ</sequence>
<reference evidence="2" key="1">
    <citation type="submission" date="2020-12" db="EMBL/GenBank/DDBJ databases">
        <authorList>
            <consortium name="Molecular Ecology Group"/>
        </authorList>
    </citation>
    <scope>NUCLEOTIDE SEQUENCE</scope>
    <source>
        <strain evidence="2">TBG_1078</strain>
    </source>
</reference>
<feature type="region of interest" description="Disordered" evidence="1">
    <location>
        <begin position="88"/>
        <end position="109"/>
    </location>
</feature>
<comment type="caution">
    <text evidence="2">The sequence shown here is derived from an EMBL/GenBank/DDBJ whole genome shotgun (WGS) entry which is preliminary data.</text>
</comment>
<dbReference type="AlphaFoldDB" id="A0A811ZZ58"/>
<name>A0A811ZZ58_NYCPR</name>
<dbReference type="Proteomes" id="UP000645828">
    <property type="component" value="Unassembled WGS sequence"/>
</dbReference>